<keyword evidence="2" id="KW-1185">Reference proteome</keyword>
<accession>A0A8R1USJ2</accession>
<name>A0A2A6CSM7_PRIPA</name>
<dbReference type="EnsemblMetazoa" id="PPA37744.1">
    <property type="protein sequence ID" value="PPA37744.1"/>
    <property type="gene ID" value="WBGene00276113"/>
</dbReference>
<reference evidence="1" key="2">
    <citation type="submission" date="2022-06" db="UniProtKB">
        <authorList>
            <consortium name="EnsemblMetazoa"/>
        </authorList>
    </citation>
    <scope>IDENTIFICATION</scope>
    <source>
        <strain evidence="1">PS312</strain>
    </source>
</reference>
<dbReference type="Proteomes" id="UP000005239">
    <property type="component" value="Unassembled WGS sequence"/>
</dbReference>
<protein>
    <submittedName>
        <fullName evidence="1">Uncharacterized protein</fullName>
    </submittedName>
</protein>
<dbReference type="InterPro" id="IPR019428">
    <property type="entry name" value="7TM_GPCR_serpentine_rcpt_Str"/>
</dbReference>
<proteinExistence type="predicted"/>
<reference evidence="2" key="1">
    <citation type="journal article" date="2008" name="Nat. Genet.">
        <title>The Pristionchus pacificus genome provides a unique perspective on nematode lifestyle and parasitism.</title>
        <authorList>
            <person name="Dieterich C."/>
            <person name="Clifton S.W."/>
            <person name="Schuster L.N."/>
            <person name="Chinwalla A."/>
            <person name="Delehaunty K."/>
            <person name="Dinkelacker I."/>
            <person name="Fulton L."/>
            <person name="Fulton R."/>
            <person name="Godfrey J."/>
            <person name="Minx P."/>
            <person name="Mitreva M."/>
            <person name="Roeseler W."/>
            <person name="Tian H."/>
            <person name="Witte H."/>
            <person name="Yang S.P."/>
            <person name="Wilson R.K."/>
            <person name="Sommer R.J."/>
        </authorList>
    </citation>
    <scope>NUCLEOTIDE SEQUENCE [LARGE SCALE GENOMIC DNA]</scope>
    <source>
        <strain evidence="2">PS312</strain>
    </source>
</reference>
<evidence type="ECO:0000313" key="1">
    <source>
        <dbReference type="EnsemblMetazoa" id="PPA37744.1"/>
    </source>
</evidence>
<dbReference type="PROSITE" id="PS51257">
    <property type="entry name" value="PROKAR_LIPOPROTEIN"/>
    <property type="match status" value="1"/>
</dbReference>
<dbReference type="Pfam" id="PF10326">
    <property type="entry name" value="7TM_GPCR_Str"/>
    <property type="match status" value="1"/>
</dbReference>
<organism evidence="1 2">
    <name type="scientific">Pristionchus pacificus</name>
    <name type="common">Parasitic nematode worm</name>
    <dbReference type="NCBI Taxonomy" id="54126"/>
    <lineage>
        <taxon>Eukaryota</taxon>
        <taxon>Metazoa</taxon>
        <taxon>Ecdysozoa</taxon>
        <taxon>Nematoda</taxon>
        <taxon>Chromadorea</taxon>
        <taxon>Rhabditida</taxon>
        <taxon>Rhabditina</taxon>
        <taxon>Diplogasteromorpha</taxon>
        <taxon>Diplogasteroidea</taxon>
        <taxon>Neodiplogasteridae</taxon>
        <taxon>Pristionchus</taxon>
    </lineage>
</organism>
<evidence type="ECO:0000313" key="2">
    <source>
        <dbReference type="Proteomes" id="UP000005239"/>
    </source>
</evidence>
<dbReference type="AlphaFoldDB" id="A0A2A6CSM7"/>
<sequence length="171" mass="19558">MKVKHRSEWSQHRHLVDAFSFVTFSTACISVNNRTFIPIVVYYACLPYVSSYILFSSLAFLIRRRILLFGHGFSQRTANMQRAFLTMQLLQDLLPLAILSTPFTVFLTGSLLSWNLDIFSIILTLFMWLCPIAQASVQLRFVSQSSSKSPEVTNSMSKTSVIALKRRQSHN</sequence>
<gene>
    <name evidence="1" type="primary">WBGene00276113</name>
</gene>
<accession>A0A2A6CSM7</accession>